<keyword evidence="9" id="KW-1185">Reference proteome</keyword>
<evidence type="ECO:0000259" key="6">
    <source>
        <dbReference type="Pfam" id="PF01782"/>
    </source>
</evidence>
<dbReference type="Gene3D" id="2.30.30.240">
    <property type="entry name" value="PRC-barrel domain"/>
    <property type="match status" value="1"/>
</dbReference>
<dbReference type="InterPro" id="IPR056792">
    <property type="entry name" value="PRC_RimM"/>
</dbReference>
<gene>
    <name evidence="5 8" type="primary">rimM</name>
    <name evidence="8" type="ORF">AADV58_13835</name>
</gene>
<dbReference type="InterPro" id="IPR002676">
    <property type="entry name" value="RimM_N"/>
</dbReference>
<evidence type="ECO:0000313" key="9">
    <source>
        <dbReference type="Proteomes" id="UP001479520"/>
    </source>
</evidence>
<dbReference type="InterPro" id="IPR011033">
    <property type="entry name" value="PRC_barrel-like_sf"/>
</dbReference>
<dbReference type="Pfam" id="PF01782">
    <property type="entry name" value="RimM"/>
    <property type="match status" value="1"/>
</dbReference>
<organism evidence="8 9">
    <name type="scientific">Azonexus hydrophilus</name>
    <dbReference type="NCBI Taxonomy" id="418702"/>
    <lineage>
        <taxon>Bacteria</taxon>
        <taxon>Pseudomonadati</taxon>
        <taxon>Pseudomonadota</taxon>
        <taxon>Betaproteobacteria</taxon>
        <taxon>Rhodocyclales</taxon>
        <taxon>Azonexaceae</taxon>
        <taxon>Azonexus</taxon>
    </lineage>
</organism>
<keyword evidence="3 5" id="KW-0698">rRNA processing</keyword>
<dbReference type="EMBL" id="CP151406">
    <property type="protein sequence ID" value="WZJ21015.1"/>
    <property type="molecule type" value="Genomic_DNA"/>
</dbReference>
<keyword evidence="4 5" id="KW-0143">Chaperone</keyword>
<comment type="function">
    <text evidence="5">An accessory protein needed during the final step in the assembly of 30S ribosomal subunit, possibly for assembly of the head region. Essential for efficient processing of 16S rRNA. May be needed both before and after RbfA during the maturation of 16S rRNA. It has affinity for free ribosomal 30S subunits but not for 70S ribosomes.</text>
</comment>
<protein>
    <recommendedName>
        <fullName evidence="5">Ribosome maturation factor RimM</fullName>
    </recommendedName>
</protein>
<dbReference type="SUPFAM" id="SSF50447">
    <property type="entry name" value="Translation proteins"/>
    <property type="match status" value="1"/>
</dbReference>
<accession>A0ABZ2XI17</accession>
<dbReference type="InterPro" id="IPR036976">
    <property type="entry name" value="RimM_N_sf"/>
</dbReference>
<dbReference type="RefSeq" id="WP_245580515.1">
    <property type="nucleotide sequence ID" value="NZ_CP151406.1"/>
</dbReference>
<evidence type="ECO:0000313" key="8">
    <source>
        <dbReference type="EMBL" id="WZJ21015.1"/>
    </source>
</evidence>
<keyword evidence="2 5" id="KW-0690">Ribosome biogenesis</keyword>
<evidence type="ECO:0000256" key="3">
    <source>
        <dbReference type="ARBA" id="ARBA00022552"/>
    </source>
</evidence>
<proteinExistence type="inferred from homology"/>
<sequence>MSGSEIVVLGRLADPYGIRGWLRLHPFGDDPLAWAEMPVWWIGREGGPWREVGLKGLKAHGDGIVVLLDEVPDRTAAEALKGTLVGAPREMLPPPADDEFYWGDLVGLVVVNEADETLGTVAGLIETGANDVLRVVAEDGTERLLPFVEAVVLTVEKEAGRIRVAWGSDW</sequence>
<comment type="subcellular location">
    <subcellularLocation>
        <location evidence="5">Cytoplasm</location>
    </subcellularLocation>
</comment>
<dbReference type="Gene3D" id="2.40.30.60">
    <property type="entry name" value="RimM"/>
    <property type="match status" value="1"/>
</dbReference>
<evidence type="ECO:0000256" key="5">
    <source>
        <dbReference type="HAMAP-Rule" id="MF_00014"/>
    </source>
</evidence>
<evidence type="ECO:0000256" key="1">
    <source>
        <dbReference type="ARBA" id="ARBA00022490"/>
    </source>
</evidence>
<dbReference type="Pfam" id="PF24986">
    <property type="entry name" value="PRC_RimM"/>
    <property type="match status" value="1"/>
</dbReference>
<feature type="domain" description="RimM N-terminal" evidence="6">
    <location>
        <begin position="9"/>
        <end position="90"/>
    </location>
</feature>
<dbReference type="NCBIfam" id="TIGR02273">
    <property type="entry name" value="16S_RimM"/>
    <property type="match status" value="1"/>
</dbReference>
<dbReference type="InterPro" id="IPR011961">
    <property type="entry name" value="RimM"/>
</dbReference>
<keyword evidence="1 5" id="KW-0963">Cytoplasm</keyword>
<comment type="similarity">
    <text evidence="5">Belongs to the RimM family.</text>
</comment>
<comment type="domain">
    <text evidence="5">The PRC barrel domain binds ribosomal protein uS19.</text>
</comment>
<dbReference type="SUPFAM" id="SSF50346">
    <property type="entry name" value="PRC-barrel domain"/>
    <property type="match status" value="1"/>
</dbReference>
<evidence type="ECO:0000259" key="7">
    <source>
        <dbReference type="Pfam" id="PF24986"/>
    </source>
</evidence>
<feature type="domain" description="Ribosome maturation factor RimM PRC barrel" evidence="7">
    <location>
        <begin position="102"/>
        <end position="169"/>
    </location>
</feature>
<dbReference type="Proteomes" id="UP001479520">
    <property type="component" value="Chromosome"/>
</dbReference>
<comment type="subunit">
    <text evidence="5">Binds ribosomal protein uS19.</text>
</comment>
<dbReference type="PANTHER" id="PTHR33692:SF1">
    <property type="entry name" value="RIBOSOME MATURATION FACTOR RIMM"/>
    <property type="match status" value="1"/>
</dbReference>
<dbReference type="InterPro" id="IPR009000">
    <property type="entry name" value="Transl_B-barrel_sf"/>
</dbReference>
<dbReference type="HAMAP" id="MF_00014">
    <property type="entry name" value="Ribosome_mat_RimM"/>
    <property type="match status" value="1"/>
</dbReference>
<dbReference type="PANTHER" id="PTHR33692">
    <property type="entry name" value="RIBOSOME MATURATION FACTOR RIMM"/>
    <property type="match status" value="1"/>
</dbReference>
<name>A0ABZ2XI17_9RHOO</name>
<reference evidence="8 9" key="1">
    <citation type="submission" date="2024-04" db="EMBL/GenBank/DDBJ databases">
        <title>Dissimilatory iodate-reducing microorganisms contribute to the enrichment of iodine in groundwater.</title>
        <authorList>
            <person name="Jiang Z."/>
        </authorList>
    </citation>
    <scope>NUCLEOTIDE SEQUENCE [LARGE SCALE GENOMIC DNA]</scope>
    <source>
        <strain evidence="8 9">NCP973</strain>
    </source>
</reference>
<evidence type="ECO:0000256" key="2">
    <source>
        <dbReference type="ARBA" id="ARBA00022517"/>
    </source>
</evidence>
<evidence type="ECO:0000256" key="4">
    <source>
        <dbReference type="ARBA" id="ARBA00023186"/>
    </source>
</evidence>